<dbReference type="InterPro" id="IPR036271">
    <property type="entry name" value="Tet_transcr_reg_TetR-rel_C_sf"/>
</dbReference>
<dbReference type="AlphaFoldDB" id="A0A9X1NAQ9"/>
<dbReference type="Proteomes" id="UP001138997">
    <property type="component" value="Unassembled WGS sequence"/>
</dbReference>
<dbReference type="PRINTS" id="PR00455">
    <property type="entry name" value="HTHTETR"/>
</dbReference>
<dbReference type="InterPro" id="IPR001647">
    <property type="entry name" value="HTH_TetR"/>
</dbReference>
<dbReference type="PROSITE" id="PS50977">
    <property type="entry name" value="HTH_TETR_2"/>
    <property type="match status" value="1"/>
</dbReference>
<proteinExistence type="predicted"/>
<dbReference type="Pfam" id="PF00440">
    <property type="entry name" value="TetR_N"/>
    <property type="match status" value="1"/>
</dbReference>
<dbReference type="Gene3D" id="1.10.10.60">
    <property type="entry name" value="Homeodomain-like"/>
    <property type="match status" value="1"/>
</dbReference>
<comment type="caution">
    <text evidence="4">The sequence shown here is derived from an EMBL/GenBank/DDBJ whole genome shotgun (WGS) entry which is preliminary data.</text>
</comment>
<gene>
    <name evidence="4" type="ORF">LR394_07090</name>
</gene>
<dbReference type="Gene3D" id="1.10.357.10">
    <property type="entry name" value="Tetracycline Repressor, domain 2"/>
    <property type="match status" value="1"/>
</dbReference>
<protein>
    <submittedName>
        <fullName evidence="4">TetR/AcrR family transcriptional regulator</fullName>
    </submittedName>
</protein>
<evidence type="ECO:0000313" key="5">
    <source>
        <dbReference type="Proteomes" id="UP001138997"/>
    </source>
</evidence>
<name>A0A9X1NAQ9_9ACTN</name>
<keyword evidence="1 2" id="KW-0238">DNA-binding</keyword>
<keyword evidence="5" id="KW-1185">Reference proteome</keyword>
<dbReference type="SUPFAM" id="SSF46689">
    <property type="entry name" value="Homeodomain-like"/>
    <property type="match status" value="1"/>
</dbReference>
<dbReference type="InterPro" id="IPR009057">
    <property type="entry name" value="Homeodomain-like_sf"/>
</dbReference>
<evidence type="ECO:0000256" key="1">
    <source>
        <dbReference type="ARBA" id="ARBA00023125"/>
    </source>
</evidence>
<dbReference type="SUPFAM" id="SSF48498">
    <property type="entry name" value="Tetracyclin repressor-like, C-terminal domain"/>
    <property type="match status" value="1"/>
</dbReference>
<dbReference type="PANTHER" id="PTHR30055:SF237">
    <property type="entry name" value="TRANSCRIPTIONAL REPRESSOR MCE3R"/>
    <property type="match status" value="1"/>
</dbReference>
<dbReference type="Pfam" id="PF17932">
    <property type="entry name" value="TetR_C_24"/>
    <property type="match status" value="1"/>
</dbReference>
<feature type="DNA-binding region" description="H-T-H motif" evidence="2">
    <location>
        <begin position="37"/>
        <end position="56"/>
    </location>
</feature>
<dbReference type="EMBL" id="JAJOMB010000003">
    <property type="protein sequence ID" value="MCD5310655.1"/>
    <property type="molecule type" value="Genomic_DNA"/>
</dbReference>
<reference evidence="4" key="1">
    <citation type="submission" date="2021-11" db="EMBL/GenBank/DDBJ databases">
        <title>Streptomyces corallinus and Kineosporia corallina sp. nov., two new coral-derived marine actinobacteria.</title>
        <authorList>
            <person name="Buangrab K."/>
            <person name="Sutthacheep M."/>
            <person name="Yeemin T."/>
            <person name="Harunari E."/>
            <person name="Igarashi Y."/>
            <person name="Sripreechasak P."/>
            <person name="Kanchanasin P."/>
            <person name="Tanasupawat S."/>
            <person name="Phongsopitanun W."/>
        </authorList>
    </citation>
    <scope>NUCLEOTIDE SEQUENCE</scope>
    <source>
        <strain evidence="4">JCM 31032</strain>
    </source>
</reference>
<feature type="domain" description="HTH tetR-type" evidence="3">
    <location>
        <begin position="14"/>
        <end position="74"/>
    </location>
</feature>
<evidence type="ECO:0000259" key="3">
    <source>
        <dbReference type="PROSITE" id="PS50977"/>
    </source>
</evidence>
<evidence type="ECO:0000256" key="2">
    <source>
        <dbReference type="PROSITE-ProRule" id="PRU00335"/>
    </source>
</evidence>
<dbReference type="GO" id="GO:0000976">
    <property type="term" value="F:transcription cis-regulatory region binding"/>
    <property type="evidence" value="ECO:0007669"/>
    <property type="project" value="TreeGrafter"/>
</dbReference>
<dbReference type="GO" id="GO:0003700">
    <property type="term" value="F:DNA-binding transcription factor activity"/>
    <property type="evidence" value="ECO:0007669"/>
    <property type="project" value="TreeGrafter"/>
</dbReference>
<organism evidence="4 5">
    <name type="scientific">Kineosporia babensis</name>
    <dbReference type="NCBI Taxonomy" id="499548"/>
    <lineage>
        <taxon>Bacteria</taxon>
        <taxon>Bacillati</taxon>
        <taxon>Actinomycetota</taxon>
        <taxon>Actinomycetes</taxon>
        <taxon>Kineosporiales</taxon>
        <taxon>Kineosporiaceae</taxon>
        <taxon>Kineosporia</taxon>
    </lineage>
</organism>
<dbReference type="InterPro" id="IPR041490">
    <property type="entry name" value="KstR2_TetR_C"/>
</dbReference>
<sequence length="199" mass="21819">MSDSPATARQQLKADRREALLGAAKLLIAQHGYAGVRLNDIGGAAGVSGPAVYRHFASKNAVLAELLVGISHRLLEGGRRIQQENESAQDALRALVSWQLEFALTEPELILIFDRDRFQLEPGDLREVRKSQRAYVEVWVDVIGRAVPSGREDDDRTRAHAVIGLINSTPRIPGQLPAADVRRILTEMALGSLIRSRTG</sequence>
<dbReference type="RefSeq" id="WP_231439725.1">
    <property type="nucleotide sequence ID" value="NZ_JAJOMB010000003.1"/>
</dbReference>
<dbReference type="InterPro" id="IPR050109">
    <property type="entry name" value="HTH-type_TetR-like_transc_reg"/>
</dbReference>
<dbReference type="PANTHER" id="PTHR30055">
    <property type="entry name" value="HTH-TYPE TRANSCRIPTIONAL REGULATOR RUTR"/>
    <property type="match status" value="1"/>
</dbReference>
<evidence type="ECO:0000313" key="4">
    <source>
        <dbReference type="EMBL" id="MCD5310655.1"/>
    </source>
</evidence>
<accession>A0A9X1NAQ9</accession>